<feature type="non-terminal residue" evidence="1">
    <location>
        <position position="1"/>
    </location>
</feature>
<dbReference type="AlphaFoldDB" id="A0A1M2W3D6"/>
<dbReference type="EMBL" id="MNAD01000305">
    <property type="protein sequence ID" value="OJT14359.1"/>
    <property type="molecule type" value="Genomic_DNA"/>
</dbReference>
<proteinExistence type="predicted"/>
<evidence type="ECO:0000313" key="1">
    <source>
        <dbReference type="EMBL" id="OJT14359.1"/>
    </source>
</evidence>
<protein>
    <submittedName>
        <fullName evidence="1">Uncharacterized protein</fullName>
    </submittedName>
</protein>
<dbReference type="OMA" id="WRINVGT"/>
<organism evidence="1 2">
    <name type="scientific">Trametes pubescens</name>
    <name type="common">White-rot fungus</name>
    <dbReference type="NCBI Taxonomy" id="154538"/>
    <lineage>
        <taxon>Eukaryota</taxon>
        <taxon>Fungi</taxon>
        <taxon>Dikarya</taxon>
        <taxon>Basidiomycota</taxon>
        <taxon>Agaricomycotina</taxon>
        <taxon>Agaricomycetes</taxon>
        <taxon>Polyporales</taxon>
        <taxon>Polyporaceae</taxon>
        <taxon>Trametes</taxon>
    </lineage>
</organism>
<evidence type="ECO:0000313" key="2">
    <source>
        <dbReference type="Proteomes" id="UP000184267"/>
    </source>
</evidence>
<dbReference type="InterPro" id="IPR036250">
    <property type="entry name" value="AcylCo_DH-like_C"/>
</dbReference>
<comment type="caution">
    <text evidence="1">The sequence shown here is derived from an EMBL/GenBank/DDBJ whole genome shotgun (WGS) entry which is preliminary data.</text>
</comment>
<dbReference type="SUPFAM" id="SSF47203">
    <property type="entry name" value="Acyl-CoA dehydrogenase C-terminal domain-like"/>
    <property type="match status" value="1"/>
</dbReference>
<gene>
    <name evidence="1" type="ORF">TRAPUB_9089</name>
</gene>
<dbReference type="Proteomes" id="UP000184267">
    <property type="component" value="Unassembled WGS sequence"/>
</dbReference>
<sequence length="209" mass="23323">ELPTRTGSKAIGHALTYFDHVPLPPEALLGELDPKLHPREYFLRTLWRVSIGSLSLTAVVAPGLKMAAYIGARYSLRRTVDSGARGTRVPIMSFRTQQLPILHALAQGFVLEAFFRRAAGWLTDTPVENINLRNAICAIVKATMIGHWRRTGITIVDRCGAQGMFDFNMLFPMEVQFLCHCMTLAHNAYYRLNSAGWPSPKETCSPYAC</sequence>
<dbReference type="GO" id="GO:0016627">
    <property type="term" value="F:oxidoreductase activity, acting on the CH-CH group of donors"/>
    <property type="evidence" value="ECO:0007669"/>
    <property type="project" value="InterPro"/>
</dbReference>
<reference evidence="1 2" key="1">
    <citation type="submission" date="2016-10" db="EMBL/GenBank/DDBJ databases">
        <title>Genome sequence of the basidiomycete white-rot fungus Trametes pubescens.</title>
        <authorList>
            <person name="Makela M.R."/>
            <person name="Granchi Z."/>
            <person name="Peng M."/>
            <person name="De Vries R.P."/>
            <person name="Grigoriev I."/>
            <person name="Riley R."/>
            <person name="Hilden K."/>
        </authorList>
    </citation>
    <scope>NUCLEOTIDE SEQUENCE [LARGE SCALE GENOMIC DNA]</scope>
    <source>
        <strain evidence="1 2">FBCC735</strain>
    </source>
</reference>
<name>A0A1M2W3D6_TRAPU</name>
<dbReference type="STRING" id="154538.A0A1M2W3D6"/>
<keyword evidence="2" id="KW-1185">Reference proteome</keyword>
<dbReference type="Gene3D" id="1.20.140.10">
    <property type="entry name" value="Butyryl-CoA Dehydrogenase, subunit A, domain 3"/>
    <property type="match status" value="1"/>
</dbReference>
<accession>A0A1M2W3D6</accession>
<dbReference type="OrthoDB" id="538336at2759"/>
<feature type="non-terminal residue" evidence="1">
    <location>
        <position position="209"/>
    </location>
</feature>